<evidence type="ECO:0000313" key="2">
    <source>
        <dbReference type="EMBL" id="NMG76420.1"/>
    </source>
</evidence>
<evidence type="ECO:0000256" key="1">
    <source>
        <dbReference type="SAM" id="MobiDB-lite"/>
    </source>
</evidence>
<evidence type="ECO:0000313" key="3">
    <source>
        <dbReference type="Proteomes" id="UP000648984"/>
    </source>
</evidence>
<reference evidence="2 3" key="1">
    <citation type="submission" date="2019-12" db="EMBL/GenBank/DDBJ databases">
        <title>Comparative genomics gives insights into the taxonomy of the Azoarcus-Aromatoleum group and reveals separate origins of nif in the plant-associated Azoarcus and non-plant-associated Aromatoleum sub-groups.</title>
        <authorList>
            <person name="Lafos M."/>
            <person name="Maluk M."/>
            <person name="Batista M."/>
            <person name="Junghare M."/>
            <person name="Carmona M."/>
            <person name="Faoro H."/>
            <person name="Cruz L.M."/>
            <person name="Battistoni F."/>
            <person name="De Souza E."/>
            <person name="Pedrosa F."/>
            <person name="Chen W.-M."/>
            <person name="Poole P.S."/>
            <person name="Dixon R.A."/>
            <person name="James E.K."/>
        </authorList>
    </citation>
    <scope>NUCLEOTIDE SEQUENCE [LARGE SCALE GENOMIC DNA]</scope>
    <source>
        <strain evidence="2 3">22Lin</strain>
    </source>
</reference>
<sequence length="147" mass="15028">MTTKKVIPISQARPYTPEDIDALHDRLEGAGYMRMMQIGEPRLSELVTKYKGKGYEVEVVPFVDDGDDGQRVPTGGGCGPGSCSSGGSANGSSGGCSSGGCGSGASQANESTAGSPVRDARTRTVVPGVGTIYVRMPARPAEAQTAS</sequence>
<organism evidence="2 3">
    <name type="scientific">Aromatoleum diolicum</name>
    <dbReference type="NCBI Taxonomy" id="75796"/>
    <lineage>
        <taxon>Bacteria</taxon>
        <taxon>Pseudomonadati</taxon>
        <taxon>Pseudomonadota</taxon>
        <taxon>Betaproteobacteria</taxon>
        <taxon>Rhodocyclales</taxon>
        <taxon>Rhodocyclaceae</taxon>
        <taxon>Aromatoleum</taxon>
    </lineage>
</organism>
<gene>
    <name evidence="2" type="ORF">GPA25_16800</name>
</gene>
<feature type="compositionally biased region" description="Gly residues" evidence="1">
    <location>
        <begin position="88"/>
        <end position="103"/>
    </location>
</feature>
<feature type="region of interest" description="Disordered" evidence="1">
    <location>
        <begin position="64"/>
        <end position="126"/>
    </location>
</feature>
<comment type="caution">
    <text evidence="2">The sequence shown here is derived from an EMBL/GenBank/DDBJ whole genome shotgun (WGS) entry which is preliminary data.</text>
</comment>
<dbReference type="EMBL" id="WTVQ01000032">
    <property type="protein sequence ID" value="NMG76420.1"/>
    <property type="molecule type" value="Genomic_DNA"/>
</dbReference>
<keyword evidence="3" id="KW-1185">Reference proteome</keyword>
<accession>A0ABX1QHA4</accession>
<proteinExistence type="predicted"/>
<protein>
    <submittedName>
        <fullName evidence="2">Uncharacterized protein</fullName>
    </submittedName>
</protein>
<dbReference type="RefSeq" id="WP_169261566.1">
    <property type="nucleotide sequence ID" value="NZ_WTVQ01000032.1"/>
</dbReference>
<dbReference type="Proteomes" id="UP000648984">
    <property type="component" value="Unassembled WGS sequence"/>
</dbReference>
<name>A0ABX1QHA4_9RHOO</name>